<keyword evidence="1" id="KW-0732">Signal</keyword>
<dbReference type="SUPFAM" id="SSF51261">
    <property type="entry name" value="Duplicated hybrid motif"/>
    <property type="match status" value="1"/>
</dbReference>
<evidence type="ECO:0000313" key="3">
    <source>
        <dbReference type="EMBL" id="RJS47092.1"/>
    </source>
</evidence>
<dbReference type="EMBL" id="QYRP01000002">
    <property type="protein sequence ID" value="RJS47092.1"/>
    <property type="molecule type" value="Genomic_DNA"/>
</dbReference>
<feature type="domain" description="M23ase beta-sheet core" evidence="2">
    <location>
        <begin position="67"/>
        <end position="150"/>
    </location>
</feature>
<evidence type="ECO:0000313" key="4">
    <source>
        <dbReference type="Proteomes" id="UP000276542"/>
    </source>
</evidence>
<proteinExistence type="predicted"/>
<protein>
    <submittedName>
        <fullName evidence="3">M23 family metallopeptidase</fullName>
    </submittedName>
</protein>
<feature type="signal peptide" evidence="1">
    <location>
        <begin position="1"/>
        <end position="27"/>
    </location>
</feature>
<dbReference type="Proteomes" id="UP000276542">
    <property type="component" value="Unassembled WGS sequence"/>
</dbReference>
<dbReference type="PANTHER" id="PTHR21666:SF270">
    <property type="entry name" value="MUREIN HYDROLASE ACTIVATOR ENVC"/>
    <property type="match status" value="1"/>
</dbReference>
<dbReference type="PANTHER" id="PTHR21666">
    <property type="entry name" value="PEPTIDASE-RELATED"/>
    <property type="match status" value="1"/>
</dbReference>
<dbReference type="InterPro" id="IPR011055">
    <property type="entry name" value="Dup_hybrid_motif"/>
</dbReference>
<dbReference type="CDD" id="cd12797">
    <property type="entry name" value="M23_peptidase"/>
    <property type="match status" value="1"/>
</dbReference>
<keyword evidence="4" id="KW-1185">Reference proteome</keyword>
<dbReference type="Gene3D" id="2.70.70.10">
    <property type="entry name" value="Glucose Permease (Domain IIA)"/>
    <property type="match status" value="1"/>
</dbReference>
<sequence>MDMRARRTAPAAVAAAIVLLSASVAVAAPATAFEMPFPCGQTWTGTTYAKHSPNPNSIDWNRADDVDDAVVAAAPGTVSVAQAVDKGGYGKYVVIEHPNGEKSLYAHLNRLLVTAGQRIDQAQQIGAVGSTGSSTGAHLHFEERVGGSTVAAYFHGVKYAVGKAQASANCVDTPLAPDWNGDKVAQPTVFRRGNPASFQVHRPGTTPQVVSFGGATDEPVVGDWDGNGTINPGVRTPATRKFTLRSPGTGTIGIVFGSLTDRPVAGNWDGTRASEVGVWSSASATFHLRLSTGAVSRIVLGDANDLPVTGDWDADGVTDLGVYDQATSTFTLRRVDDEGIVWTAQVTYGAPGDLPVTGDWDGNGRTDLGTWTPLTATFNRRIATAPTAAARTTTTLQFGRHR</sequence>
<dbReference type="GO" id="GO:0004222">
    <property type="term" value="F:metalloendopeptidase activity"/>
    <property type="evidence" value="ECO:0007669"/>
    <property type="project" value="TreeGrafter"/>
</dbReference>
<name>A0A3A5H9P8_9ACTN</name>
<dbReference type="InterPro" id="IPR050570">
    <property type="entry name" value="Cell_wall_metabolism_enzyme"/>
</dbReference>
<dbReference type="InterPro" id="IPR016047">
    <property type="entry name" value="M23ase_b-sheet_dom"/>
</dbReference>
<dbReference type="AlphaFoldDB" id="A0A3A5H9P8"/>
<organism evidence="3 4">
    <name type="scientific">Nocardioides cavernaquae</name>
    <dbReference type="NCBI Taxonomy" id="2321396"/>
    <lineage>
        <taxon>Bacteria</taxon>
        <taxon>Bacillati</taxon>
        <taxon>Actinomycetota</taxon>
        <taxon>Actinomycetes</taxon>
        <taxon>Propionibacteriales</taxon>
        <taxon>Nocardioidaceae</taxon>
        <taxon>Nocardioides</taxon>
    </lineage>
</organism>
<gene>
    <name evidence="3" type="ORF">D4739_13270</name>
</gene>
<dbReference type="Pfam" id="PF01551">
    <property type="entry name" value="Peptidase_M23"/>
    <property type="match status" value="1"/>
</dbReference>
<comment type="caution">
    <text evidence="3">The sequence shown here is derived from an EMBL/GenBank/DDBJ whole genome shotgun (WGS) entry which is preliminary data.</text>
</comment>
<evidence type="ECO:0000256" key="1">
    <source>
        <dbReference type="SAM" id="SignalP"/>
    </source>
</evidence>
<dbReference type="InterPro" id="IPR028994">
    <property type="entry name" value="Integrin_alpha_N"/>
</dbReference>
<evidence type="ECO:0000259" key="2">
    <source>
        <dbReference type="Pfam" id="PF01551"/>
    </source>
</evidence>
<accession>A0A3A5H9P8</accession>
<feature type="chain" id="PRO_5017206873" evidence="1">
    <location>
        <begin position="28"/>
        <end position="402"/>
    </location>
</feature>
<dbReference type="SUPFAM" id="SSF69318">
    <property type="entry name" value="Integrin alpha N-terminal domain"/>
    <property type="match status" value="1"/>
</dbReference>
<reference evidence="4" key="1">
    <citation type="submission" date="2018-09" db="EMBL/GenBank/DDBJ databases">
        <authorList>
            <person name="Zhu H."/>
        </authorList>
    </citation>
    <scope>NUCLEOTIDE SEQUENCE [LARGE SCALE GENOMIC DNA]</scope>
    <source>
        <strain evidence="4">K1W22B-1</strain>
    </source>
</reference>
<dbReference type="OrthoDB" id="1099523at2"/>